<evidence type="ECO:0000313" key="2">
    <source>
        <dbReference type="EMBL" id="ODM19798.1"/>
    </source>
</evidence>
<evidence type="ECO:0000313" key="3">
    <source>
        <dbReference type="Proteomes" id="UP000094569"/>
    </source>
</evidence>
<dbReference type="Proteomes" id="UP000094569">
    <property type="component" value="Unassembled WGS sequence"/>
</dbReference>
<dbReference type="VEuPathDB" id="FungiDB:SI65_04784"/>
<gene>
    <name evidence="2" type="ORF">SI65_04784</name>
</gene>
<accession>A0A1E3BFY8</accession>
<name>A0A1E3BFY8_ASPCR</name>
<comment type="caution">
    <text evidence="2">The sequence shown here is derived from an EMBL/GenBank/DDBJ whole genome shotgun (WGS) entry which is preliminary data.</text>
</comment>
<sequence>MEGTNQATKRPRPLSSDSVLNMHQSKRHQPIPFDPNMNTNQFNHPLSFNPSASMHQVNQPLSFDGSSNIDATNSQLSSSDPSSYLNNSNSSQQLRSTSYGSQSSPPSDGYAVSVVGHQNSLDKAQGNMVYVGIQRSEEDVAGAGGWIGPNTQRLMHLIESGYPIDPELKIE</sequence>
<dbReference type="AlphaFoldDB" id="A0A1E3BFY8"/>
<keyword evidence="3" id="KW-1185">Reference proteome</keyword>
<feature type="compositionally biased region" description="Polar residues" evidence="1">
    <location>
        <begin position="36"/>
        <end position="72"/>
    </location>
</feature>
<proteinExistence type="predicted"/>
<dbReference type="EMBL" id="JXNT01000004">
    <property type="protein sequence ID" value="ODM19798.1"/>
    <property type="molecule type" value="Genomic_DNA"/>
</dbReference>
<dbReference type="OrthoDB" id="10472312at2759"/>
<reference evidence="2 3" key="1">
    <citation type="journal article" date="2016" name="BMC Genomics">
        <title>Comparative genomic and transcriptomic analyses of the Fuzhuan brick tea-fermentation fungus Aspergillus cristatus.</title>
        <authorList>
            <person name="Ge Y."/>
            <person name="Wang Y."/>
            <person name="Liu Y."/>
            <person name="Tan Y."/>
            <person name="Ren X."/>
            <person name="Zhang X."/>
            <person name="Hyde K.D."/>
            <person name="Liu Y."/>
            <person name="Liu Z."/>
        </authorList>
    </citation>
    <scope>NUCLEOTIDE SEQUENCE [LARGE SCALE GENOMIC DNA]</scope>
    <source>
        <strain evidence="2 3">GZAAS20.1005</strain>
    </source>
</reference>
<evidence type="ECO:0000256" key="1">
    <source>
        <dbReference type="SAM" id="MobiDB-lite"/>
    </source>
</evidence>
<protein>
    <submittedName>
        <fullName evidence="2">Uncharacterized protein</fullName>
    </submittedName>
</protein>
<feature type="region of interest" description="Disordered" evidence="1">
    <location>
        <begin position="1"/>
        <end position="110"/>
    </location>
</feature>
<organism evidence="2 3">
    <name type="scientific">Aspergillus cristatus</name>
    <name type="common">Chinese Fuzhuan brick tea-fermentation fungus</name>
    <name type="synonym">Eurotium cristatum</name>
    <dbReference type="NCBI Taxonomy" id="573508"/>
    <lineage>
        <taxon>Eukaryota</taxon>
        <taxon>Fungi</taxon>
        <taxon>Dikarya</taxon>
        <taxon>Ascomycota</taxon>
        <taxon>Pezizomycotina</taxon>
        <taxon>Eurotiomycetes</taxon>
        <taxon>Eurotiomycetidae</taxon>
        <taxon>Eurotiales</taxon>
        <taxon>Aspergillaceae</taxon>
        <taxon>Aspergillus</taxon>
        <taxon>Aspergillus subgen. Aspergillus</taxon>
    </lineage>
</organism>
<feature type="compositionally biased region" description="Low complexity" evidence="1">
    <location>
        <begin position="73"/>
        <end position="110"/>
    </location>
</feature>